<sequence length="99" mass="10918">MAVPKNELAEEAWTKAQCLVQVRRPAAPSSLITPGIEQTVRENPCPEEQPTAVTCVCMSYVYRQLSPTDIRQHRWKLPASCNGCPEAVSLNPLAPGISW</sequence>
<accession>M7CED0</accession>
<dbReference type="EMBL" id="KB517361">
    <property type="protein sequence ID" value="EMP39182.1"/>
    <property type="molecule type" value="Genomic_DNA"/>
</dbReference>
<name>M7CED0_CHEMY</name>
<dbReference type="Proteomes" id="UP000031443">
    <property type="component" value="Unassembled WGS sequence"/>
</dbReference>
<proteinExistence type="predicted"/>
<dbReference type="AlphaFoldDB" id="M7CED0"/>
<protein>
    <submittedName>
        <fullName evidence="1">Uncharacterized protein</fullName>
    </submittedName>
</protein>
<keyword evidence="2" id="KW-1185">Reference proteome</keyword>
<organism evidence="1 2">
    <name type="scientific">Chelonia mydas</name>
    <name type="common">Green sea-turtle</name>
    <name type="synonym">Chelonia agassizi</name>
    <dbReference type="NCBI Taxonomy" id="8469"/>
    <lineage>
        <taxon>Eukaryota</taxon>
        <taxon>Metazoa</taxon>
        <taxon>Chordata</taxon>
        <taxon>Craniata</taxon>
        <taxon>Vertebrata</taxon>
        <taxon>Euteleostomi</taxon>
        <taxon>Archelosauria</taxon>
        <taxon>Testudinata</taxon>
        <taxon>Testudines</taxon>
        <taxon>Cryptodira</taxon>
        <taxon>Durocryptodira</taxon>
        <taxon>Americhelydia</taxon>
        <taxon>Chelonioidea</taxon>
        <taxon>Cheloniidae</taxon>
        <taxon>Chelonia</taxon>
    </lineage>
</organism>
<reference evidence="2" key="1">
    <citation type="journal article" date="2013" name="Nat. Genet.">
        <title>The draft genomes of soft-shell turtle and green sea turtle yield insights into the development and evolution of the turtle-specific body plan.</title>
        <authorList>
            <person name="Wang Z."/>
            <person name="Pascual-Anaya J."/>
            <person name="Zadissa A."/>
            <person name="Li W."/>
            <person name="Niimura Y."/>
            <person name="Huang Z."/>
            <person name="Li C."/>
            <person name="White S."/>
            <person name="Xiong Z."/>
            <person name="Fang D."/>
            <person name="Wang B."/>
            <person name="Ming Y."/>
            <person name="Chen Y."/>
            <person name="Zheng Y."/>
            <person name="Kuraku S."/>
            <person name="Pignatelli M."/>
            <person name="Herrero J."/>
            <person name="Beal K."/>
            <person name="Nozawa M."/>
            <person name="Li Q."/>
            <person name="Wang J."/>
            <person name="Zhang H."/>
            <person name="Yu L."/>
            <person name="Shigenobu S."/>
            <person name="Wang J."/>
            <person name="Liu J."/>
            <person name="Flicek P."/>
            <person name="Searle S."/>
            <person name="Wang J."/>
            <person name="Kuratani S."/>
            <person name="Yin Y."/>
            <person name="Aken B."/>
            <person name="Zhang G."/>
            <person name="Irie N."/>
        </authorList>
    </citation>
    <scope>NUCLEOTIDE SEQUENCE [LARGE SCALE GENOMIC DNA]</scope>
</reference>
<gene>
    <name evidence="1" type="ORF">UY3_03552</name>
</gene>
<evidence type="ECO:0000313" key="2">
    <source>
        <dbReference type="Proteomes" id="UP000031443"/>
    </source>
</evidence>
<evidence type="ECO:0000313" key="1">
    <source>
        <dbReference type="EMBL" id="EMP39182.1"/>
    </source>
</evidence>